<reference evidence="2" key="1">
    <citation type="submission" date="2019-04" db="EMBL/GenBank/DDBJ databases">
        <title>Sequencing of skin fungus with MAO and IRED activity.</title>
        <authorList>
            <person name="Marsaioli A.J."/>
            <person name="Bonatto J.M.C."/>
            <person name="Reis Junior O."/>
        </authorList>
    </citation>
    <scope>NUCLEOTIDE SEQUENCE</scope>
    <source>
        <strain evidence="2">30M1</strain>
    </source>
</reference>
<keyword evidence="1" id="KW-0812">Transmembrane</keyword>
<accession>A0A9P4TIR6</accession>
<comment type="caution">
    <text evidence="2">The sequence shown here is derived from an EMBL/GenBank/DDBJ whole genome shotgun (WGS) entry which is preliminary data.</text>
</comment>
<organism evidence="2 3">
    <name type="scientific">Curvularia kusanoi</name>
    <name type="common">Cochliobolus kusanoi</name>
    <dbReference type="NCBI Taxonomy" id="90978"/>
    <lineage>
        <taxon>Eukaryota</taxon>
        <taxon>Fungi</taxon>
        <taxon>Dikarya</taxon>
        <taxon>Ascomycota</taxon>
        <taxon>Pezizomycotina</taxon>
        <taxon>Dothideomycetes</taxon>
        <taxon>Pleosporomycetidae</taxon>
        <taxon>Pleosporales</taxon>
        <taxon>Pleosporineae</taxon>
        <taxon>Pleosporaceae</taxon>
        <taxon>Curvularia</taxon>
    </lineage>
</organism>
<feature type="transmembrane region" description="Helical" evidence="1">
    <location>
        <begin position="23"/>
        <end position="43"/>
    </location>
</feature>
<dbReference type="EMBL" id="SWKU01000006">
    <property type="protein sequence ID" value="KAF3005669.1"/>
    <property type="molecule type" value="Genomic_DNA"/>
</dbReference>
<name>A0A9P4TIR6_CURKU</name>
<evidence type="ECO:0000313" key="2">
    <source>
        <dbReference type="EMBL" id="KAF3005669.1"/>
    </source>
</evidence>
<keyword evidence="3" id="KW-1185">Reference proteome</keyword>
<evidence type="ECO:0000256" key="1">
    <source>
        <dbReference type="SAM" id="Phobius"/>
    </source>
</evidence>
<proteinExistence type="predicted"/>
<sequence length="158" mass="18111">MNEHSMSETVQAAAVRLSIKLRYPWPIGICSHAAFLALAICSLDGDRLSLLFQRGSVIQRKRQLWNCLQQRQQGHAKPGYASVGVQVARYMVQARSNGVDIPEMRRIMLHVLILLRNFRKSTYGKDLHHPTQFVTHATWVWMALKMASTEYKQYDLGT</sequence>
<dbReference type="OrthoDB" id="3789049at2759"/>
<keyword evidence="1" id="KW-1133">Transmembrane helix</keyword>
<evidence type="ECO:0000313" key="3">
    <source>
        <dbReference type="Proteomes" id="UP000801428"/>
    </source>
</evidence>
<keyword evidence="1" id="KW-0472">Membrane</keyword>
<dbReference type="AlphaFoldDB" id="A0A9P4TIR6"/>
<gene>
    <name evidence="2" type="ORF">E8E13_004381</name>
</gene>
<dbReference type="Proteomes" id="UP000801428">
    <property type="component" value="Unassembled WGS sequence"/>
</dbReference>
<protein>
    <submittedName>
        <fullName evidence="2">Uncharacterized protein</fullName>
    </submittedName>
</protein>